<dbReference type="PANTHER" id="PTHR21503:SF52">
    <property type="entry name" value="F-BOX DOMAIN-CONTAINING PROTEIN"/>
    <property type="match status" value="1"/>
</dbReference>
<keyword evidence="3" id="KW-1185">Reference proteome</keyword>
<dbReference type="HOGENOM" id="CLU_028840_6_1_1"/>
<accession>E3N3B9</accession>
<evidence type="ECO:0000259" key="1">
    <source>
        <dbReference type="Pfam" id="PF07735"/>
    </source>
</evidence>
<evidence type="ECO:0000313" key="2">
    <source>
        <dbReference type="EMBL" id="EFO85039.1"/>
    </source>
</evidence>
<organism evidence="3">
    <name type="scientific">Caenorhabditis remanei</name>
    <name type="common">Caenorhabditis vulgaris</name>
    <dbReference type="NCBI Taxonomy" id="31234"/>
    <lineage>
        <taxon>Eukaryota</taxon>
        <taxon>Metazoa</taxon>
        <taxon>Ecdysozoa</taxon>
        <taxon>Nematoda</taxon>
        <taxon>Chromadorea</taxon>
        <taxon>Rhabditida</taxon>
        <taxon>Rhabditina</taxon>
        <taxon>Rhabditomorpha</taxon>
        <taxon>Rhabditoidea</taxon>
        <taxon>Rhabditidae</taxon>
        <taxon>Peloderinae</taxon>
        <taxon>Caenorhabditis</taxon>
    </lineage>
</organism>
<feature type="domain" description="Sdz-33 F-box" evidence="1">
    <location>
        <begin position="59"/>
        <end position="110"/>
    </location>
</feature>
<dbReference type="PANTHER" id="PTHR21503">
    <property type="entry name" value="F-BOX-CONTAINING HYPOTHETICAL PROTEIN C.ELEGANS"/>
    <property type="match status" value="1"/>
</dbReference>
<dbReference type="Pfam" id="PF07735">
    <property type="entry name" value="FBA_2"/>
    <property type="match status" value="1"/>
</dbReference>
<dbReference type="EMBL" id="DS268519">
    <property type="protein sequence ID" value="EFO85039.1"/>
    <property type="molecule type" value="Genomic_DNA"/>
</dbReference>
<gene>
    <name evidence="2" type="ORF">CRE_22007</name>
</gene>
<dbReference type="Proteomes" id="UP000008281">
    <property type="component" value="Unassembled WGS sequence"/>
</dbReference>
<evidence type="ECO:0000313" key="3">
    <source>
        <dbReference type="Proteomes" id="UP000008281"/>
    </source>
</evidence>
<proteinExistence type="predicted"/>
<reference evidence="2" key="1">
    <citation type="submission" date="2007-07" db="EMBL/GenBank/DDBJ databases">
        <title>PCAP assembly of the Caenorhabditis remanei genome.</title>
        <authorList>
            <consortium name="The Caenorhabditis remanei Sequencing Consortium"/>
            <person name="Wilson R.K."/>
        </authorList>
    </citation>
    <scope>NUCLEOTIDE SEQUENCE [LARGE SCALE GENOMIC DNA]</scope>
    <source>
        <strain evidence="2">PB4641</strain>
    </source>
</reference>
<dbReference type="AlphaFoldDB" id="E3N3B9"/>
<protein>
    <recommendedName>
        <fullName evidence="1">Sdz-33 F-box domain-containing protein</fullName>
    </recommendedName>
</protein>
<dbReference type="InParanoid" id="E3N3B9"/>
<name>E3N3B9_CAERE</name>
<dbReference type="InterPro" id="IPR012885">
    <property type="entry name" value="F-box_Sdz-33"/>
</dbReference>
<sequence>MLFDLQLEFEKLTISLNSKSDKFLFNQISNKFGLVEDLRISPSWHPGFSPVFTSWPQKIIIMNSAWFTLESLLACPCTRIKLGCSPLGDKDVDEILQKWKAGGFPYLEYLFVEGESISNRWNRWMVIQTDDVSKKATIHTDYKRIEISVTPFD</sequence>